<sequence length="90" mass="9192">MNTVELSANQHSALAPLEMVAPVVPSMCADVAVTAAAVTLERGRVALEAARRLGILNFATHDVGFVGRHVVPGAAGLGEMSADELIALTA</sequence>
<evidence type="ECO:0000313" key="1">
    <source>
        <dbReference type="EMBL" id="MEQ0560517.1"/>
    </source>
</evidence>
<reference evidence="1 2" key="1">
    <citation type="submission" date="2024-05" db="EMBL/GenBank/DDBJ databases">
        <authorList>
            <person name="Zhao H."/>
            <person name="Xu Y."/>
            <person name="Lin S."/>
            <person name="Spain J.C."/>
            <person name="Zhou N.-Y."/>
        </authorList>
    </citation>
    <scope>NUCLEOTIDE SEQUENCE [LARGE SCALE GENOMIC DNA]</scope>
    <source>
        <strain evidence="1 2">NEAU-NG30</strain>
    </source>
</reference>
<comment type="caution">
    <text evidence="1">The sequence shown here is derived from an EMBL/GenBank/DDBJ whole genome shotgun (WGS) entry which is preliminary data.</text>
</comment>
<evidence type="ECO:0000313" key="2">
    <source>
        <dbReference type="Proteomes" id="UP001440984"/>
    </source>
</evidence>
<gene>
    <name evidence="1" type="ORF">ABJI51_15625</name>
</gene>
<dbReference type="Proteomes" id="UP001440984">
    <property type="component" value="Unassembled WGS sequence"/>
</dbReference>
<name>A0ABV0LDZ7_9PSEU</name>
<organism evidence="1 2">
    <name type="scientific">Amycolatopsis melonis</name>
    <dbReference type="NCBI Taxonomy" id="3156488"/>
    <lineage>
        <taxon>Bacteria</taxon>
        <taxon>Bacillati</taxon>
        <taxon>Actinomycetota</taxon>
        <taxon>Actinomycetes</taxon>
        <taxon>Pseudonocardiales</taxon>
        <taxon>Pseudonocardiaceae</taxon>
        <taxon>Amycolatopsis</taxon>
    </lineage>
</organism>
<accession>A0ABV0LDZ7</accession>
<keyword evidence="2" id="KW-1185">Reference proteome</keyword>
<dbReference type="RefSeq" id="WP_348951420.1">
    <property type="nucleotide sequence ID" value="NZ_JBDZYD010000005.1"/>
</dbReference>
<protein>
    <submittedName>
        <fullName evidence="1">Uncharacterized protein</fullName>
    </submittedName>
</protein>
<dbReference type="EMBL" id="JBDZYD010000005">
    <property type="protein sequence ID" value="MEQ0560517.1"/>
    <property type="molecule type" value="Genomic_DNA"/>
</dbReference>
<proteinExistence type="predicted"/>